<accession>A0A8C4SCX2</accession>
<reference evidence="2" key="1">
    <citation type="submission" date="2021-06" db="EMBL/GenBank/DDBJ databases">
        <authorList>
            <consortium name="Wellcome Sanger Institute Data Sharing"/>
        </authorList>
    </citation>
    <scope>NUCLEOTIDE SEQUENCE [LARGE SCALE GENOMIC DNA]</scope>
</reference>
<dbReference type="PANTHER" id="PTHR22619">
    <property type="entry name" value="ZINC FINGER SWIM DOMAIN CONTAINING PROTEIN 4, 5, 6"/>
    <property type="match status" value="1"/>
</dbReference>
<sequence>PGPGGGSKVKLPQTAKTSNSPANAGGKHSGGKRRTSSEDSSLEPDLAELSLDDGSSLALGAEASNTFDLLPSPSSPVLREPRRYSVKDSVCQGKRNLASAGPHTELVKDPSSGEQAESEGQDDYQMYYPSAASEEGAEQGEGGCPDGNPEEELDIFDGIKPLEQEGRMEILFASAEALHAHGYSNEACHLAVELAKDLLANPPDLKVEQAQSKGKKSKVSTSRQTQVATSTLSKAAFLLPVLSEWPEHHNLAFSVGMFSLELQRPPASTKALEVKLAYQESEIVALLKKIPLGAVEMNAIRDRAEQLRDGSFCDYRPVLPLMLASFIFDVLCTPGQPPSRNRNNEMPGDEELGFEAAVAALGMIFECLCFC</sequence>
<name>A0A8C4SCX2_ERPCA</name>
<protein>
    <submittedName>
        <fullName evidence="2">Uncharacterized protein</fullName>
    </submittedName>
</protein>
<keyword evidence="3" id="KW-1185">Reference proteome</keyword>
<reference evidence="2" key="2">
    <citation type="submission" date="2025-08" db="UniProtKB">
        <authorList>
            <consortium name="Ensembl"/>
        </authorList>
    </citation>
    <scope>IDENTIFICATION</scope>
</reference>
<organism evidence="2 3">
    <name type="scientific">Erpetoichthys calabaricus</name>
    <name type="common">Rope fish</name>
    <name type="synonym">Calamoichthys calabaricus</name>
    <dbReference type="NCBI Taxonomy" id="27687"/>
    <lineage>
        <taxon>Eukaryota</taxon>
        <taxon>Metazoa</taxon>
        <taxon>Chordata</taxon>
        <taxon>Craniata</taxon>
        <taxon>Vertebrata</taxon>
        <taxon>Euteleostomi</taxon>
        <taxon>Actinopterygii</taxon>
        <taxon>Polypteriformes</taxon>
        <taxon>Polypteridae</taxon>
        <taxon>Erpetoichthys</taxon>
    </lineage>
</organism>
<dbReference type="GeneTree" id="ENSGT00940000156999"/>
<feature type="compositionally biased region" description="Low complexity" evidence="1">
    <location>
        <begin position="47"/>
        <end position="61"/>
    </location>
</feature>
<dbReference type="GO" id="GO:0031462">
    <property type="term" value="C:Cul2-RING ubiquitin ligase complex"/>
    <property type="evidence" value="ECO:0007669"/>
    <property type="project" value="TreeGrafter"/>
</dbReference>
<feature type="region of interest" description="Disordered" evidence="1">
    <location>
        <begin position="1"/>
        <end position="121"/>
    </location>
</feature>
<dbReference type="AlphaFoldDB" id="A0A8C4SCX2"/>
<reference evidence="2" key="3">
    <citation type="submission" date="2025-09" db="UniProtKB">
        <authorList>
            <consortium name="Ensembl"/>
        </authorList>
    </citation>
    <scope>IDENTIFICATION</scope>
</reference>
<dbReference type="PANTHER" id="PTHR22619:SF1">
    <property type="entry name" value="ZINC FINGER SWIM DOMAIN-CONTAINING PROTEIN 8"/>
    <property type="match status" value="1"/>
</dbReference>
<proteinExistence type="predicted"/>
<evidence type="ECO:0000256" key="1">
    <source>
        <dbReference type="SAM" id="MobiDB-lite"/>
    </source>
</evidence>
<dbReference type="Proteomes" id="UP000694620">
    <property type="component" value="Chromosome 2"/>
</dbReference>
<evidence type="ECO:0000313" key="3">
    <source>
        <dbReference type="Proteomes" id="UP000694620"/>
    </source>
</evidence>
<dbReference type="Ensembl" id="ENSECRT00000015178.1">
    <property type="protein sequence ID" value="ENSECRP00000014916.1"/>
    <property type="gene ID" value="ENSECRG00000009942.1"/>
</dbReference>
<evidence type="ECO:0000313" key="2">
    <source>
        <dbReference type="Ensembl" id="ENSECRP00000014916.1"/>
    </source>
</evidence>